<keyword evidence="8" id="KW-1185">Reference proteome</keyword>
<organism evidence="7 8">
    <name type="scientific">Popillia japonica</name>
    <name type="common">Japanese beetle</name>
    <dbReference type="NCBI Taxonomy" id="7064"/>
    <lineage>
        <taxon>Eukaryota</taxon>
        <taxon>Metazoa</taxon>
        <taxon>Ecdysozoa</taxon>
        <taxon>Arthropoda</taxon>
        <taxon>Hexapoda</taxon>
        <taxon>Insecta</taxon>
        <taxon>Pterygota</taxon>
        <taxon>Neoptera</taxon>
        <taxon>Endopterygota</taxon>
        <taxon>Coleoptera</taxon>
        <taxon>Polyphaga</taxon>
        <taxon>Scarabaeiformia</taxon>
        <taxon>Scarabaeidae</taxon>
        <taxon>Rutelinae</taxon>
        <taxon>Popillia</taxon>
    </lineage>
</organism>
<evidence type="ECO:0000313" key="8">
    <source>
        <dbReference type="Proteomes" id="UP001458880"/>
    </source>
</evidence>
<evidence type="ECO:0000256" key="5">
    <source>
        <dbReference type="PROSITE-ProRule" id="PRU00309"/>
    </source>
</evidence>
<evidence type="ECO:0000256" key="1">
    <source>
        <dbReference type="ARBA" id="ARBA00022723"/>
    </source>
</evidence>
<evidence type="ECO:0000256" key="2">
    <source>
        <dbReference type="ARBA" id="ARBA00022771"/>
    </source>
</evidence>
<gene>
    <name evidence="7" type="ORF">QE152_g39569</name>
</gene>
<proteinExistence type="predicted"/>
<name>A0AAW1HUC4_POPJA</name>
<keyword evidence="3" id="KW-0862">Zinc</keyword>
<comment type="caution">
    <text evidence="7">The sequence shown here is derived from an EMBL/GenBank/DDBJ whole genome shotgun (WGS) entry which is preliminary data.</text>
</comment>
<dbReference type="InterPro" id="IPR006612">
    <property type="entry name" value="THAP_Znf"/>
</dbReference>
<dbReference type="Proteomes" id="UP001458880">
    <property type="component" value="Unassembled WGS sequence"/>
</dbReference>
<keyword evidence="1" id="KW-0479">Metal-binding</keyword>
<reference evidence="7 8" key="1">
    <citation type="journal article" date="2024" name="BMC Genomics">
        <title>De novo assembly and annotation of Popillia japonica's genome with initial clues to its potential as an invasive pest.</title>
        <authorList>
            <person name="Cucini C."/>
            <person name="Boschi S."/>
            <person name="Funari R."/>
            <person name="Cardaioli E."/>
            <person name="Iannotti N."/>
            <person name="Marturano G."/>
            <person name="Paoli F."/>
            <person name="Bruttini M."/>
            <person name="Carapelli A."/>
            <person name="Frati F."/>
            <person name="Nardi F."/>
        </authorList>
    </citation>
    <scope>NUCLEOTIDE SEQUENCE [LARGE SCALE GENOMIC DNA]</scope>
    <source>
        <strain evidence="7">DMR45628</strain>
    </source>
</reference>
<sequence length="68" mass="8183">MHILPLEVERFEVWTRLISRQDIKYEKRLNYRVCDAHFSSQMKFIGSKNRTNLRADCIPDLILPPCYI</sequence>
<dbReference type="GO" id="GO:0003677">
    <property type="term" value="F:DNA binding"/>
    <property type="evidence" value="ECO:0007669"/>
    <property type="project" value="UniProtKB-UniRule"/>
</dbReference>
<evidence type="ECO:0000313" key="7">
    <source>
        <dbReference type="EMBL" id="KAK9679912.1"/>
    </source>
</evidence>
<protein>
    <submittedName>
        <fullName evidence="7">THAP domain</fullName>
    </submittedName>
</protein>
<evidence type="ECO:0000256" key="3">
    <source>
        <dbReference type="ARBA" id="ARBA00022833"/>
    </source>
</evidence>
<accession>A0AAW1HUC4</accession>
<feature type="domain" description="THAP-type" evidence="6">
    <location>
        <begin position="1"/>
        <end position="62"/>
    </location>
</feature>
<dbReference type="AlphaFoldDB" id="A0AAW1HUC4"/>
<evidence type="ECO:0000259" key="6">
    <source>
        <dbReference type="PROSITE" id="PS50950"/>
    </source>
</evidence>
<dbReference type="Pfam" id="PF05485">
    <property type="entry name" value="THAP"/>
    <property type="match status" value="1"/>
</dbReference>
<dbReference type="GO" id="GO:0008270">
    <property type="term" value="F:zinc ion binding"/>
    <property type="evidence" value="ECO:0007669"/>
    <property type="project" value="UniProtKB-KW"/>
</dbReference>
<dbReference type="EMBL" id="JASPKY010000957">
    <property type="protein sequence ID" value="KAK9679912.1"/>
    <property type="molecule type" value="Genomic_DNA"/>
</dbReference>
<keyword evidence="2 5" id="KW-0863">Zinc-finger</keyword>
<dbReference type="PROSITE" id="PS50950">
    <property type="entry name" value="ZF_THAP"/>
    <property type="match status" value="1"/>
</dbReference>
<dbReference type="SUPFAM" id="SSF57716">
    <property type="entry name" value="Glucocorticoid receptor-like (DNA-binding domain)"/>
    <property type="match status" value="1"/>
</dbReference>
<keyword evidence="4 5" id="KW-0238">DNA-binding</keyword>
<evidence type="ECO:0000256" key="4">
    <source>
        <dbReference type="ARBA" id="ARBA00023125"/>
    </source>
</evidence>